<protein>
    <submittedName>
        <fullName evidence="1">Uncharacterized protein</fullName>
    </submittedName>
</protein>
<dbReference type="Proteomes" id="UP000828390">
    <property type="component" value="Unassembled WGS sequence"/>
</dbReference>
<dbReference type="AlphaFoldDB" id="A0A9D3YBL7"/>
<dbReference type="EMBL" id="JAIWYP010000016">
    <property type="protein sequence ID" value="KAH3695415.1"/>
    <property type="molecule type" value="Genomic_DNA"/>
</dbReference>
<evidence type="ECO:0000313" key="1">
    <source>
        <dbReference type="EMBL" id="KAH3695415.1"/>
    </source>
</evidence>
<proteinExistence type="predicted"/>
<reference evidence="1" key="2">
    <citation type="submission" date="2020-11" db="EMBL/GenBank/DDBJ databases">
        <authorList>
            <person name="McCartney M.A."/>
            <person name="Auch B."/>
            <person name="Kono T."/>
            <person name="Mallez S."/>
            <person name="Becker A."/>
            <person name="Gohl D.M."/>
            <person name="Silverstein K.A.T."/>
            <person name="Koren S."/>
            <person name="Bechman K.B."/>
            <person name="Herman A."/>
            <person name="Abrahante J.E."/>
            <person name="Garbe J."/>
        </authorList>
    </citation>
    <scope>NUCLEOTIDE SEQUENCE</scope>
    <source>
        <strain evidence="1">Duluth1</strain>
        <tissue evidence="1">Whole animal</tissue>
    </source>
</reference>
<evidence type="ECO:0000313" key="2">
    <source>
        <dbReference type="Proteomes" id="UP000828390"/>
    </source>
</evidence>
<reference evidence="1" key="1">
    <citation type="journal article" date="2019" name="bioRxiv">
        <title>The Genome of the Zebra Mussel, Dreissena polymorpha: A Resource for Invasive Species Research.</title>
        <authorList>
            <person name="McCartney M.A."/>
            <person name="Auch B."/>
            <person name="Kono T."/>
            <person name="Mallez S."/>
            <person name="Zhang Y."/>
            <person name="Obille A."/>
            <person name="Becker A."/>
            <person name="Abrahante J.E."/>
            <person name="Garbe J."/>
            <person name="Badalamenti J.P."/>
            <person name="Herman A."/>
            <person name="Mangelson H."/>
            <person name="Liachko I."/>
            <person name="Sullivan S."/>
            <person name="Sone E.D."/>
            <person name="Koren S."/>
            <person name="Silverstein K.A.T."/>
            <person name="Beckman K.B."/>
            <person name="Gohl D.M."/>
        </authorList>
    </citation>
    <scope>NUCLEOTIDE SEQUENCE</scope>
    <source>
        <strain evidence="1">Duluth1</strain>
        <tissue evidence="1">Whole animal</tissue>
    </source>
</reference>
<organism evidence="1 2">
    <name type="scientific">Dreissena polymorpha</name>
    <name type="common">Zebra mussel</name>
    <name type="synonym">Mytilus polymorpha</name>
    <dbReference type="NCBI Taxonomy" id="45954"/>
    <lineage>
        <taxon>Eukaryota</taxon>
        <taxon>Metazoa</taxon>
        <taxon>Spiralia</taxon>
        <taxon>Lophotrochozoa</taxon>
        <taxon>Mollusca</taxon>
        <taxon>Bivalvia</taxon>
        <taxon>Autobranchia</taxon>
        <taxon>Heteroconchia</taxon>
        <taxon>Euheterodonta</taxon>
        <taxon>Imparidentia</taxon>
        <taxon>Neoheterodontei</taxon>
        <taxon>Myida</taxon>
        <taxon>Dreissenoidea</taxon>
        <taxon>Dreissenidae</taxon>
        <taxon>Dreissena</taxon>
    </lineage>
</organism>
<keyword evidence="2" id="KW-1185">Reference proteome</keyword>
<comment type="caution">
    <text evidence="1">The sequence shown here is derived from an EMBL/GenBank/DDBJ whole genome shotgun (WGS) entry which is preliminary data.</text>
</comment>
<name>A0A9D3YBL7_DREPO</name>
<accession>A0A9D3YBL7</accession>
<sequence>MVIHRDSDVTYQAFPSIHQSGTCVWNRMASSSGRYQRLVPSISGVSISFSHTRIPPIKVFTSLSSSKYLGSIVGWSNGSLLFSVICPRLNGSRKAYSRCKAVLFASLFSSACAM</sequence>
<gene>
    <name evidence="1" type="ORF">DPMN_082874</name>
</gene>